<evidence type="ECO:0000313" key="2">
    <source>
        <dbReference type="Proteomes" id="UP000727407"/>
    </source>
</evidence>
<dbReference type="EMBL" id="QNUK01001021">
    <property type="protein sequence ID" value="KAF5888202.1"/>
    <property type="molecule type" value="Genomic_DNA"/>
</dbReference>
<evidence type="ECO:0000313" key="1">
    <source>
        <dbReference type="EMBL" id="KAF5888202.1"/>
    </source>
</evidence>
<feature type="non-terminal residue" evidence="1">
    <location>
        <position position="66"/>
    </location>
</feature>
<dbReference type="OrthoDB" id="419189at2759"/>
<proteinExistence type="predicted"/>
<organism evidence="1 2">
    <name type="scientific">Clarias magur</name>
    <name type="common">Asian catfish</name>
    <name type="synonym">Macropteronotus magur</name>
    <dbReference type="NCBI Taxonomy" id="1594786"/>
    <lineage>
        <taxon>Eukaryota</taxon>
        <taxon>Metazoa</taxon>
        <taxon>Chordata</taxon>
        <taxon>Craniata</taxon>
        <taxon>Vertebrata</taxon>
        <taxon>Euteleostomi</taxon>
        <taxon>Actinopterygii</taxon>
        <taxon>Neopterygii</taxon>
        <taxon>Teleostei</taxon>
        <taxon>Ostariophysi</taxon>
        <taxon>Siluriformes</taxon>
        <taxon>Clariidae</taxon>
        <taxon>Clarias</taxon>
    </lineage>
</organism>
<keyword evidence="2" id="KW-1185">Reference proteome</keyword>
<comment type="caution">
    <text evidence="1">The sequence shown here is derived from an EMBL/GenBank/DDBJ whole genome shotgun (WGS) entry which is preliminary data.</text>
</comment>
<name>A0A8J4TNG3_CLAMG</name>
<dbReference type="Proteomes" id="UP000727407">
    <property type="component" value="Unassembled WGS sequence"/>
</dbReference>
<protein>
    <submittedName>
        <fullName evidence="1">ORF2-encoded protein</fullName>
    </submittedName>
</protein>
<dbReference type="AlphaFoldDB" id="A0A8J4TNG3"/>
<feature type="non-terminal residue" evidence="1">
    <location>
        <position position="1"/>
    </location>
</feature>
<gene>
    <name evidence="1" type="ORF">DAT39_021976</name>
</gene>
<sequence>VYKQASVSTECSRESPHYRRYEHITPILSTLHWLPVKFCIDGLMDVEYSGELLCLDAVFPTLLDHS</sequence>
<accession>A0A8J4TNG3</accession>
<reference evidence="1" key="1">
    <citation type="submission" date="2020-07" db="EMBL/GenBank/DDBJ databases">
        <title>Clarias magur genome sequencing, assembly and annotation.</title>
        <authorList>
            <person name="Kushwaha B."/>
            <person name="Kumar R."/>
            <person name="Das P."/>
            <person name="Joshi C.G."/>
            <person name="Kumar D."/>
            <person name="Nagpure N.S."/>
            <person name="Pandey M."/>
            <person name="Agarwal S."/>
            <person name="Srivastava S."/>
            <person name="Singh M."/>
            <person name="Sahoo L."/>
            <person name="Jayasankar P."/>
            <person name="Meher P.K."/>
            <person name="Koringa P.G."/>
            <person name="Iquebal M.A."/>
            <person name="Das S.P."/>
            <person name="Bit A."/>
            <person name="Patnaik S."/>
            <person name="Patel N."/>
            <person name="Shah T.M."/>
            <person name="Hinsu A."/>
            <person name="Jena J.K."/>
        </authorList>
    </citation>
    <scope>NUCLEOTIDE SEQUENCE</scope>
    <source>
        <strain evidence="1">CIFAMagur01</strain>
        <tissue evidence="1">Testis</tissue>
    </source>
</reference>